<keyword evidence="3 5" id="KW-0012">Acyltransferase</keyword>
<dbReference type="PANTHER" id="PTHR10434:SF11">
    <property type="entry name" value="1-ACYL-SN-GLYCEROL-3-PHOSPHATE ACYLTRANSFERASE"/>
    <property type="match status" value="1"/>
</dbReference>
<sequence>MLEISVISDLSPGLYHFCRFLASHTFKRFYRVKVQGLERVPFKGPVIFCPKHQRWEDIPVVGLALPRPLHFIAKVELFRHPFVREFLRGLGGVPVDRQSPKATLSSFRTLLPLLRRQAALVVFPEGTYVPGGVGPGKHRLLQLLLRFQGRNGLTALPFIPVGIAYQPHFPGYDVFVNLGPPLSVPSAEQAVDLTRTIMQEIARLSKA</sequence>
<dbReference type="AlphaFoldDB" id="A0A7C3WLW4"/>
<organism evidence="5">
    <name type="scientific">Desulfobacca acetoxidans</name>
    <dbReference type="NCBI Taxonomy" id="60893"/>
    <lineage>
        <taxon>Bacteria</taxon>
        <taxon>Pseudomonadati</taxon>
        <taxon>Thermodesulfobacteriota</taxon>
        <taxon>Desulfobaccia</taxon>
        <taxon>Desulfobaccales</taxon>
        <taxon>Desulfobaccaceae</taxon>
        <taxon>Desulfobacca</taxon>
    </lineage>
</organism>
<dbReference type="GO" id="GO:0006654">
    <property type="term" value="P:phosphatidic acid biosynthetic process"/>
    <property type="evidence" value="ECO:0007669"/>
    <property type="project" value="TreeGrafter"/>
</dbReference>
<dbReference type="SUPFAM" id="SSF69593">
    <property type="entry name" value="Glycerol-3-phosphate (1)-acyltransferase"/>
    <property type="match status" value="1"/>
</dbReference>
<feature type="domain" description="Phospholipid/glycerol acyltransferase" evidence="4">
    <location>
        <begin position="46"/>
        <end position="166"/>
    </location>
</feature>
<evidence type="ECO:0000256" key="1">
    <source>
        <dbReference type="ARBA" id="ARBA00005189"/>
    </source>
</evidence>
<evidence type="ECO:0000313" key="5">
    <source>
        <dbReference type="EMBL" id="HGB14813.1"/>
    </source>
</evidence>
<dbReference type="GO" id="GO:0003841">
    <property type="term" value="F:1-acylglycerol-3-phosphate O-acyltransferase activity"/>
    <property type="evidence" value="ECO:0007669"/>
    <property type="project" value="TreeGrafter"/>
</dbReference>
<gene>
    <name evidence="5" type="ORF">ENV62_06215</name>
</gene>
<accession>A0A7C3WLW4</accession>
<comment type="pathway">
    <text evidence="1">Lipid metabolism.</text>
</comment>
<keyword evidence="2 5" id="KW-0808">Transferase</keyword>
<evidence type="ECO:0000259" key="4">
    <source>
        <dbReference type="SMART" id="SM00563"/>
    </source>
</evidence>
<dbReference type="InterPro" id="IPR002123">
    <property type="entry name" value="Plipid/glycerol_acylTrfase"/>
</dbReference>
<reference evidence="5" key="1">
    <citation type="journal article" date="2020" name="mSystems">
        <title>Genome- and Community-Level Interaction Insights into Carbon Utilization and Element Cycling Functions of Hydrothermarchaeota in Hydrothermal Sediment.</title>
        <authorList>
            <person name="Zhou Z."/>
            <person name="Liu Y."/>
            <person name="Xu W."/>
            <person name="Pan J."/>
            <person name="Luo Z.H."/>
            <person name="Li M."/>
        </authorList>
    </citation>
    <scope>NUCLEOTIDE SEQUENCE [LARGE SCALE GENOMIC DNA]</scope>
    <source>
        <strain evidence="5">SpSt-776</strain>
    </source>
</reference>
<evidence type="ECO:0000256" key="3">
    <source>
        <dbReference type="ARBA" id="ARBA00023315"/>
    </source>
</evidence>
<dbReference type="EMBL" id="DTHB01000043">
    <property type="protein sequence ID" value="HGB14813.1"/>
    <property type="molecule type" value="Genomic_DNA"/>
</dbReference>
<dbReference type="PANTHER" id="PTHR10434">
    <property type="entry name" value="1-ACYL-SN-GLYCEROL-3-PHOSPHATE ACYLTRANSFERASE"/>
    <property type="match status" value="1"/>
</dbReference>
<dbReference type="SMART" id="SM00563">
    <property type="entry name" value="PlsC"/>
    <property type="match status" value="1"/>
</dbReference>
<dbReference type="Pfam" id="PF01553">
    <property type="entry name" value="Acyltransferase"/>
    <property type="match status" value="1"/>
</dbReference>
<evidence type="ECO:0000256" key="2">
    <source>
        <dbReference type="ARBA" id="ARBA00022679"/>
    </source>
</evidence>
<proteinExistence type="predicted"/>
<protein>
    <submittedName>
        <fullName evidence="5">1-acyl-sn-glycerol-3-phosphate acyltransferase</fullName>
    </submittedName>
</protein>
<comment type="caution">
    <text evidence="5">The sequence shown here is derived from an EMBL/GenBank/DDBJ whole genome shotgun (WGS) entry which is preliminary data.</text>
</comment>
<name>A0A7C3WLW4_9BACT</name>
<dbReference type="CDD" id="cd07989">
    <property type="entry name" value="LPLAT_AGPAT-like"/>
    <property type="match status" value="1"/>
</dbReference>